<evidence type="ECO:0000256" key="1">
    <source>
        <dbReference type="SAM" id="MobiDB-lite"/>
    </source>
</evidence>
<feature type="region of interest" description="Disordered" evidence="1">
    <location>
        <begin position="1"/>
        <end position="24"/>
    </location>
</feature>
<organism evidence="2 3">
    <name type="scientific">Pleurodeles waltl</name>
    <name type="common">Iberian ribbed newt</name>
    <dbReference type="NCBI Taxonomy" id="8319"/>
    <lineage>
        <taxon>Eukaryota</taxon>
        <taxon>Metazoa</taxon>
        <taxon>Chordata</taxon>
        <taxon>Craniata</taxon>
        <taxon>Vertebrata</taxon>
        <taxon>Euteleostomi</taxon>
        <taxon>Amphibia</taxon>
        <taxon>Batrachia</taxon>
        <taxon>Caudata</taxon>
        <taxon>Salamandroidea</taxon>
        <taxon>Salamandridae</taxon>
        <taxon>Pleurodelinae</taxon>
        <taxon>Pleurodeles</taxon>
    </lineage>
</organism>
<dbReference type="Proteomes" id="UP001066276">
    <property type="component" value="Chromosome 5"/>
</dbReference>
<proteinExistence type="predicted"/>
<accession>A0AAV7RBZ1</accession>
<feature type="compositionally biased region" description="Basic and acidic residues" evidence="1">
    <location>
        <begin position="65"/>
        <end position="80"/>
    </location>
</feature>
<reference evidence="2" key="1">
    <citation type="journal article" date="2022" name="bioRxiv">
        <title>Sequencing and chromosome-scale assembly of the giantPleurodeles waltlgenome.</title>
        <authorList>
            <person name="Brown T."/>
            <person name="Elewa A."/>
            <person name="Iarovenko S."/>
            <person name="Subramanian E."/>
            <person name="Araus A.J."/>
            <person name="Petzold A."/>
            <person name="Susuki M."/>
            <person name="Suzuki K.-i.T."/>
            <person name="Hayashi T."/>
            <person name="Toyoda A."/>
            <person name="Oliveira C."/>
            <person name="Osipova E."/>
            <person name="Leigh N.D."/>
            <person name="Simon A."/>
            <person name="Yun M.H."/>
        </authorList>
    </citation>
    <scope>NUCLEOTIDE SEQUENCE</scope>
    <source>
        <strain evidence="2">20211129_DDA</strain>
        <tissue evidence="2">Liver</tissue>
    </source>
</reference>
<name>A0AAV7RBZ1_PLEWA</name>
<feature type="region of interest" description="Disordered" evidence="1">
    <location>
        <begin position="47"/>
        <end position="80"/>
    </location>
</feature>
<evidence type="ECO:0000313" key="3">
    <source>
        <dbReference type="Proteomes" id="UP001066276"/>
    </source>
</evidence>
<protein>
    <submittedName>
        <fullName evidence="2">Uncharacterized protein</fullName>
    </submittedName>
</protein>
<feature type="compositionally biased region" description="Polar residues" evidence="1">
    <location>
        <begin position="1"/>
        <end position="15"/>
    </location>
</feature>
<comment type="caution">
    <text evidence="2">The sequence shown here is derived from an EMBL/GenBank/DDBJ whole genome shotgun (WGS) entry which is preliminary data.</text>
</comment>
<dbReference type="EMBL" id="JANPWB010000009">
    <property type="protein sequence ID" value="KAJ1150321.1"/>
    <property type="molecule type" value="Genomic_DNA"/>
</dbReference>
<dbReference type="AlphaFoldDB" id="A0AAV7RBZ1"/>
<keyword evidence="3" id="KW-1185">Reference proteome</keyword>
<sequence>MSTDAHSPGGTSSAALSDPEALPRLHRITKMPDIAGLLKARVIEEEKEEAAAADAATAEAEEDGWGNRDVGRREFHRNTA</sequence>
<gene>
    <name evidence="2" type="ORF">NDU88_003115</name>
</gene>
<evidence type="ECO:0000313" key="2">
    <source>
        <dbReference type="EMBL" id="KAJ1150321.1"/>
    </source>
</evidence>